<dbReference type="HOGENOM" id="CLU_2542362_0_0_1"/>
<dbReference type="EMBL" id="KB445795">
    <property type="protein sequence ID" value="EMD38639.1"/>
    <property type="molecule type" value="Genomic_DNA"/>
</dbReference>
<dbReference type="Proteomes" id="UP000016930">
    <property type="component" value="Unassembled WGS sequence"/>
</dbReference>
<protein>
    <submittedName>
        <fullName evidence="1">Uncharacterized protein</fullName>
    </submittedName>
</protein>
<dbReference type="AlphaFoldDB" id="M2PQ23"/>
<accession>M2PQ23</accession>
<evidence type="ECO:0000313" key="1">
    <source>
        <dbReference type="EMBL" id="EMD38639.1"/>
    </source>
</evidence>
<organism evidence="1 2">
    <name type="scientific">Ceriporiopsis subvermispora (strain B)</name>
    <name type="common">White-rot fungus</name>
    <name type="synonym">Gelatoporia subvermispora</name>
    <dbReference type="NCBI Taxonomy" id="914234"/>
    <lineage>
        <taxon>Eukaryota</taxon>
        <taxon>Fungi</taxon>
        <taxon>Dikarya</taxon>
        <taxon>Basidiomycota</taxon>
        <taxon>Agaricomycotina</taxon>
        <taxon>Agaricomycetes</taxon>
        <taxon>Polyporales</taxon>
        <taxon>Gelatoporiaceae</taxon>
        <taxon>Gelatoporia</taxon>
    </lineage>
</organism>
<sequence>MSETVSPNRLIYSQTQRYTLRLLGYAKTITSIVVVDLDDDFKIMRLVDQWNGEEVPTRWGASWLRRLSAKITLWIFRPPSPLH</sequence>
<evidence type="ECO:0000313" key="2">
    <source>
        <dbReference type="Proteomes" id="UP000016930"/>
    </source>
</evidence>
<name>M2PQ23_CERS8</name>
<dbReference type="OrthoDB" id="2400485at2759"/>
<reference evidence="1 2" key="1">
    <citation type="journal article" date="2012" name="Proc. Natl. Acad. Sci. U.S.A.">
        <title>Comparative genomics of Ceriporiopsis subvermispora and Phanerochaete chrysosporium provide insight into selective ligninolysis.</title>
        <authorList>
            <person name="Fernandez-Fueyo E."/>
            <person name="Ruiz-Duenas F.J."/>
            <person name="Ferreira P."/>
            <person name="Floudas D."/>
            <person name="Hibbett D.S."/>
            <person name="Canessa P."/>
            <person name="Larrondo L.F."/>
            <person name="James T.Y."/>
            <person name="Seelenfreund D."/>
            <person name="Lobos S."/>
            <person name="Polanco R."/>
            <person name="Tello M."/>
            <person name="Honda Y."/>
            <person name="Watanabe T."/>
            <person name="Watanabe T."/>
            <person name="Ryu J.S."/>
            <person name="Kubicek C.P."/>
            <person name="Schmoll M."/>
            <person name="Gaskell J."/>
            <person name="Hammel K.E."/>
            <person name="St John F.J."/>
            <person name="Vanden Wymelenberg A."/>
            <person name="Sabat G."/>
            <person name="Splinter BonDurant S."/>
            <person name="Syed K."/>
            <person name="Yadav J.S."/>
            <person name="Doddapaneni H."/>
            <person name="Subramanian V."/>
            <person name="Lavin J.L."/>
            <person name="Oguiza J.A."/>
            <person name="Perez G."/>
            <person name="Pisabarro A.G."/>
            <person name="Ramirez L."/>
            <person name="Santoyo F."/>
            <person name="Master E."/>
            <person name="Coutinho P.M."/>
            <person name="Henrissat B."/>
            <person name="Lombard V."/>
            <person name="Magnuson J.K."/>
            <person name="Kuees U."/>
            <person name="Hori C."/>
            <person name="Igarashi K."/>
            <person name="Samejima M."/>
            <person name="Held B.W."/>
            <person name="Barry K.W."/>
            <person name="LaButti K.M."/>
            <person name="Lapidus A."/>
            <person name="Lindquist E.A."/>
            <person name="Lucas S.M."/>
            <person name="Riley R."/>
            <person name="Salamov A.A."/>
            <person name="Hoffmeister D."/>
            <person name="Schwenk D."/>
            <person name="Hadar Y."/>
            <person name="Yarden O."/>
            <person name="de Vries R.P."/>
            <person name="Wiebenga A."/>
            <person name="Stenlid J."/>
            <person name="Eastwood D."/>
            <person name="Grigoriev I.V."/>
            <person name="Berka R.M."/>
            <person name="Blanchette R.A."/>
            <person name="Kersten P."/>
            <person name="Martinez A.T."/>
            <person name="Vicuna R."/>
            <person name="Cullen D."/>
        </authorList>
    </citation>
    <scope>NUCLEOTIDE SEQUENCE [LARGE SCALE GENOMIC DNA]</scope>
    <source>
        <strain evidence="1 2">B</strain>
    </source>
</reference>
<gene>
    <name evidence="1" type="ORF">CERSUDRAFT_94171</name>
</gene>
<keyword evidence="2" id="KW-1185">Reference proteome</keyword>
<proteinExistence type="predicted"/>